<sequence>MALALVILFWRMCKNWSWKCRLVRWIRRIKAAEIKLVVVLVVARVVVPALLPEGGMLSFALRRCWQKVSAGKRGDGVSDQRFYALDRSMDAIRRNCNRARMAIASIRMALSSLALHSKQTRTGRRGIHGGSSLSTLAPKRSPVQETPVGSHEGEEDLERIRLHHEIRDMRTELTRWLVEMRWTLAILRQHYAALEKHKSNVKLVMERQANTKVYGAPTVKEANVLESFLQSQPEISRVSEDEKGRLLAWARDEGDDLLHALILMCLAPHQPQMKTQREMLEEAFHLLQRRADNRGQTQLLGLNTKQQGESAYSAFMISCYAVATCGKLGFNQMTERAKNVLYSIFANSDEDGKTREETNMGMEASTAKTVSESSCISVSTFLLRTNEKVLAVSSKLKLQTIVSALLWVSTVEARRIPYQNFERTGLMSPSGKSVMLDVPFEQRYGLKKVQLWHIRIAYQIQFAMDLAGRVQDSGLMLQCAFELFNSLLPSLTDENYYPLLLLPLATLCEALMRQPTSVWSDAYVQLLAARTIDALLKTVRKMAAAGPDVDSALREVSDSTKGGLAVMPVSIQGWYELLLRLFIHVWGNIYNNPNPRQIRHQERVRRGATTVQKVLRPDQGGMDERMSPSPANTTVSRATARKASNVSGGAATATRPATGNSAARAFPGGAYAAPETILDDCVPIEFMELLGEILFTVPGINAFLTHLFGPKVDKTPDGALSVLVAENLVGVPFWLLSVARGITDRAPSVVFDCLQQAADDPLYARAAVYVVEHLLRLGDIAAARRVATDALQAIQKLKQSVQEHQQAVMEHMNDWLENEGYMLVTPSRLKRKTVEEEPSLKGKRRKGRPAAKGGAAGTAAAAATTPTPEEKKAHHFADTDERHWTLSEQQMLRQLTRGVAYVRRRQAFRWLRGRILQFNAPYQAQLHFYLSVIAQKLLEQRQQRLAQEGDQAATPVTNARPGQKSKGRNEETALTRAEELKAEEKEDEERFIQHAVRSAVLFNRCGFPSRAFATVSQAIDGLRMLVCEEPPNKTLTDDELLFPKQNNQQEASGEEDVSMTPKTTSVSFDFASLSKEESHAMQMSVINEKLIQWGPRILPLARALQQALFLLWHGFVDYRRDVDFLHPAAVKVGRDVELEEQLHFQGRVPSLHSYASAAGQYEEARLMHLAAVKRARLIRWLEWRTREVQTAEQKGRRVLHLQWLKEMRGFLAELVSAGMSSLRPHVTDVEKGIATMTEQEKTEGQKQVLAVSPKKKKTKNNLQPRQGVVPEPIRIDGADATALIALRFGSAIPAEKMIDRLMLLLRYTQSSCQFASLELCLEVHKLTGGFFADALLPFALSMRHIIVISQEDELMKEYAILRQNESIQKQLVRNARLSWEKYATTESYQRVTQRLSRTQLPSKRNVTEGSIVKTSFVEKEAAPKMSLEMAGGVKLVGRGGNLRYAPPREVISRFGAATTYLQRRRLFGPLSEQLYELGRIYMLHRQRLEAERCWVEAIDAALEIPDSLKRPPETWAELQIPKIGLPRLLLAVISITSLAMYIYREQQGKAVNCYLLAARILERFLEQGTTSNFPQHLRDFGGFMLEDLVVLPRLGDTMPTLMPQLVHYMLFLAWELLRLKFYFYAAMIASLTEYFARIHMRHVAFTAEARLVQAMAASKFGSYRASMKILRDVCQGVRIPRGALEGTALRVRALIDCVETSKIAKPTRRGDGGPNSPSRHAEPLAEQQQQQQQQPQQQYQSQEGLYNDAELPVTSDNVACIQTFLTQCLGVGVGNAVTSNPTTSTPPLLSNVTSGSGGGSLLQEAVAAFYGPFLSQRVELAIADFLVTLGSREAAYVWCVFAMQQTSFMAERRLTRSRSFQRIPLHGFSDSACIEALNAAEQILQFLIARQQEKGHTTTGDTPLKKSPVRGRNTPPVQGDVQTKRGQELEETYVRFTSMLLLARIYTARGEPSKALATLRGLVTNFNAHADSNTTAPTASGAPSYLWTVATHIFWCDVYELMVVNHVRIREYMAAQQVIRDAIALCEQCGDPYSGRVFSLYNSAIKARTGSLADAIETLCVLQKASHSLSSDNRIDMFHAWTSLAAGSLKHLLHHEGNEQGEASSSPHFFSTSSVEMFEFAVKALQEYCETYGLLLGTGPLLEKKRLSSVTEASLHRRVLVACNVEAVFLHRAVNLLVEEYMRMGKLELAEGLLQHAISVLTPQYDTSAHPTPLIESQFMLARVLCLLKPYLLSEQQDSVDHVRDAIYSNDLDEEDMLLLLDLPRQQPVRLLMDVIKGAVTCGTHDYNILRLALLNLAALLSRADRAFHIMAATCVILAKFVEDMRFHVFSGMSIFSLYGEESIHLGTELVVSENITAVIRSTQRSLGNVSEKDMSGGVGSGRAVTPVLSQEPRRPPSRSREDREEAVLKNTVTLPVLVAAFASLHLERSLQYVFPPRELLDLETALQLIRAYLQLRTAPLTGYYLWCDDVTREAQLKQQQQQQQGQGQGLGRLGESGRTRSFSVAGMDVAGGTMSLLPPIVMDRPPSLLSTTTLMNLGIPKVNTVICQSFMRDVNRNPSSNTNGPLPRGGESYARAAGGVAYTSPTRPTNAQAMMTFLLFVSPLHDPNATQHPPINEENPQSQSKKSHRATMKSTTSVMEPKSLSASALISHTWSGTQCVIFELPLEEVQVLFSEAVKTLQLMQNSLSSPVMTPLGAGIGSSGSGRGGGGGGGEAEVPVETVLSQQLSEALVVLTAKTAPSTNKKGPRAGTNVEFLLNATLGTTPGNNSIAATKQGEIAGQLEGDMNSVLRTATTDGVGEIPAVDEAKSKIIMGFIELFVRSVVPSTVTDDELMERCIESILPRCAVSVEVVCFLKSILAGDGGGVSLFHPGIHEWFARMAKFVLEHADVMRPEANATITQTEGG</sequence>
<feature type="coiled-coil region" evidence="1">
    <location>
        <begin position="787"/>
        <end position="814"/>
    </location>
</feature>
<name>K2M7A5_TRYCR</name>
<accession>K2M7A5</accession>
<feature type="compositionally biased region" description="Polar residues" evidence="2">
    <location>
        <begin position="629"/>
        <end position="647"/>
    </location>
</feature>
<feature type="compositionally biased region" description="Low complexity" evidence="2">
    <location>
        <begin position="1727"/>
        <end position="1742"/>
    </location>
</feature>
<dbReference type="Proteomes" id="UP000007350">
    <property type="component" value="Unassembled WGS sequence"/>
</dbReference>
<dbReference type="OrthoDB" id="2104158at2759"/>
<feature type="region of interest" description="Disordered" evidence="2">
    <location>
        <begin position="1704"/>
        <end position="1742"/>
    </location>
</feature>
<keyword evidence="4" id="KW-1185">Reference proteome</keyword>
<feature type="compositionally biased region" description="Low complexity" evidence="2">
    <location>
        <begin position="850"/>
        <end position="867"/>
    </location>
</feature>
<feature type="region of interest" description="Disordered" evidence="2">
    <location>
        <begin position="121"/>
        <end position="155"/>
    </location>
</feature>
<dbReference type="GO" id="GO:0060271">
    <property type="term" value="P:cilium assembly"/>
    <property type="evidence" value="ECO:0007669"/>
    <property type="project" value="TreeGrafter"/>
</dbReference>
<feature type="compositionally biased region" description="Gly residues" evidence="2">
    <location>
        <begin position="2698"/>
        <end position="2715"/>
    </location>
</feature>
<feature type="compositionally biased region" description="Basic and acidic residues" evidence="2">
    <location>
        <begin position="2392"/>
        <end position="2405"/>
    </location>
</feature>
<reference evidence="3 4" key="1">
    <citation type="journal article" date="2012" name="BMC Genomics">
        <title>Comparative genomic analysis of human infective Trypanosoma cruzi lineages with the bat-restricted subspecies T. cruzi marinkellei.</title>
        <authorList>
            <person name="Franzen O."/>
            <person name="Talavera-Lopez C."/>
            <person name="Ochaya S."/>
            <person name="Butler C.E."/>
            <person name="Messenger L.A."/>
            <person name="Lewis M.D."/>
            <person name="Llewellyn M.S."/>
            <person name="Marinkelle C.J."/>
            <person name="Tyler K.M."/>
            <person name="Miles M.A."/>
            <person name="Andersson B."/>
        </authorList>
    </citation>
    <scope>NUCLEOTIDE SEQUENCE [LARGE SCALE GENOMIC DNA]</scope>
    <source>
        <strain evidence="3 4">B7</strain>
    </source>
</reference>
<gene>
    <name evidence="3" type="ORF">MOQ_005269</name>
</gene>
<dbReference type="PANTHER" id="PTHR33487">
    <property type="entry name" value="CILIA- AND FLAGELLA-ASSOCIATED PROTEIN 54"/>
    <property type="match status" value="1"/>
</dbReference>
<evidence type="ECO:0000313" key="4">
    <source>
        <dbReference type="Proteomes" id="UP000007350"/>
    </source>
</evidence>
<evidence type="ECO:0000313" key="3">
    <source>
        <dbReference type="EMBL" id="EKF30903.1"/>
    </source>
</evidence>
<feature type="region of interest" description="Disordered" evidence="2">
    <location>
        <begin position="2369"/>
        <end position="2405"/>
    </location>
</feature>
<feature type="region of interest" description="Disordered" evidence="2">
    <location>
        <begin position="945"/>
        <end position="987"/>
    </location>
</feature>
<dbReference type="PANTHER" id="PTHR33487:SF1">
    <property type="entry name" value="CILIA- AND FLAGELLA-ASSOCIATED PROTEIN 54"/>
    <property type="match status" value="1"/>
</dbReference>
<feature type="region of interest" description="Disordered" evidence="2">
    <location>
        <begin position="2609"/>
        <end position="2640"/>
    </location>
</feature>
<feature type="compositionally biased region" description="Basic and acidic residues" evidence="2">
    <location>
        <begin position="967"/>
        <end position="987"/>
    </location>
</feature>
<dbReference type="EMBL" id="AHKC01011294">
    <property type="protein sequence ID" value="EKF30903.1"/>
    <property type="molecule type" value="Genomic_DNA"/>
</dbReference>
<feature type="compositionally biased region" description="Polar residues" evidence="2">
    <location>
        <begin position="2609"/>
        <end position="2625"/>
    </location>
</feature>
<protein>
    <submittedName>
        <fullName evidence="3">Uncharacterized protein</fullName>
    </submittedName>
</protein>
<proteinExistence type="predicted"/>
<evidence type="ECO:0000256" key="1">
    <source>
        <dbReference type="SAM" id="Coils"/>
    </source>
</evidence>
<feature type="region of interest" description="Disordered" evidence="2">
    <location>
        <begin position="832"/>
        <end position="876"/>
    </location>
</feature>
<feature type="region of interest" description="Disordered" evidence="2">
    <location>
        <begin position="1894"/>
        <end position="1923"/>
    </location>
</feature>
<organism evidence="3 4">
    <name type="scientific">Trypanosoma cruzi marinkellei</name>
    <dbReference type="NCBI Taxonomy" id="85056"/>
    <lineage>
        <taxon>Eukaryota</taxon>
        <taxon>Discoba</taxon>
        <taxon>Euglenozoa</taxon>
        <taxon>Kinetoplastea</taxon>
        <taxon>Metakinetoplastina</taxon>
        <taxon>Trypanosomatida</taxon>
        <taxon>Trypanosomatidae</taxon>
        <taxon>Trypanosoma</taxon>
        <taxon>Schizotrypanum</taxon>
    </lineage>
</organism>
<evidence type="ECO:0000256" key="2">
    <source>
        <dbReference type="SAM" id="MobiDB-lite"/>
    </source>
</evidence>
<feature type="region of interest" description="Disordered" evidence="2">
    <location>
        <begin position="618"/>
        <end position="659"/>
    </location>
</feature>
<comment type="caution">
    <text evidence="3">The sequence shown here is derived from an EMBL/GenBank/DDBJ whole genome shotgun (WGS) entry which is preliminary data.</text>
</comment>
<feature type="compositionally biased region" description="Low complexity" evidence="2">
    <location>
        <begin position="648"/>
        <end position="659"/>
    </location>
</feature>
<keyword evidence="1" id="KW-0175">Coiled coil</keyword>
<feature type="region of interest" description="Disordered" evidence="2">
    <location>
        <begin position="2696"/>
        <end position="2716"/>
    </location>
</feature>